<dbReference type="RefSeq" id="WP_009133571.1">
    <property type="nucleotide sequence ID" value="NZ_CP102250.1"/>
</dbReference>
<evidence type="ECO:0000313" key="3">
    <source>
        <dbReference type="Proteomes" id="UP000006008"/>
    </source>
</evidence>
<dbReference type="PANTHER" id="PTHR23403:SF6">
    <property type="entry name" value="CYTOSOLIC NEUTRAL TREHALASE-RELATED"/>
    <property type="match status" value="1"/>
</dbReference>
<name>G5H7W2_9BACT</name>
<dbReference type="Pfam" id="PF01204">
    <property type="entry name" value="Trehalase"/>
    <property type="match status" value="1"/>
</dbReference>
<keyword evidence="3" id="KW-1185">Reference proteome</keyword>
<dbReference type="STRING" id="742725.HMPREF9450_00765"/>
<proteinExistence type="predicted"/>
<dbReference type="PATRIC" id="fig|742725.3.peg.816"/>
<dbReference type="GeneID" id="92816221"/>
<gene>
    <name evidence="2" type="ORF">HMPREF9450_00765</name>
</gene>
<dbReference type="HOGENOM" id="CLU_006451_3_3_10"/>
<dbReference type="InterPro" id="IPR012341">
    <property type="entry name" value="6hp_glycosidase-like_sf"/>
</dbReference>
<dbReference type="EMBL" id="ADLD01000009">
    <property type="protein sequence ID" value="EHB92561.1"/>
    <property type="molecule type" value="Genomic_DNA"/>
</dbReference>
<dbReference type="InterPro" id="IPR008928">
    <property type="entry name" value="6-hairpin_glycosidase_sf"/>
</dbReference>
<dbReference type="OrthoDB" id="106887at2"/>
<sequence length="453" mass="52500">MNLAKLSLAAIFCLSTFTARPQTQEAPKPVHPEKWSDIENYIRDNWNDFVDTMPSLPKPYCYALNPGTLYYWDLYFINEGLMRQGFFEQARNNVDNFIYEVEKLGFIPNANGWGEDRSMTPYFGMMVSSYYDKAPEKDTAWLRRAYNAVLKEYEFWTNTNGNTIEDHSTPVEGLQRYGHHSDSATLVSFYDKVLQRRFHLEKNVPASEKIRIAGHRLAEAETMDFNPRFEGRCMDFIPVDLNSNLYQYEKELGRLERELGISDGRAWEKRADKRAALIRKYLWSDRRGLYLDYDFVNKRHSPIASVITVMPLYWGFASKQEAARIVENLPMFDSPGGLVVCERSEQPILYQWGDGAVWAPVQFLAMGALENYGYDAAAQRIALKWLNTVTSNFLDPQPATHRPFKYGDGTRHPGFLYEKYTRDGQINDSEYPCSIMMGWTASTFLRALDLVRQ</sequence>
<reference evidence="2 3" key="1">
    <citation type="submission" date="2011-08" db="EMBL/GenBank/DDBJ databases">
        <title>The Genome Sequence of Alistipes indistinctus YIT 12060.</title>
        <authorList>
            <consortium name="The Broad Institute Genome Sequencing Platform"/>
            <person name="Earl A."/>
            <person name="Ward D."/>
            <person name="Feldgarden M."/>
            <person name="Gevers D."/>
            <person name="Morotomi M."/>
            <person name="Young S.K."/>
            <person name="Zeng Q."/>
            <person name="Gargeya S."/>
            <person name="Fitzgerald M."/>
            <person name="Haas B."/>
            <person name="Abouelleil A."/>
            <person name="Alvarado L."/>
            <person name="Arachchi H.M."/>
            <person name="Berlin A."/>
            <person name="Brown A."/>
            <person name="Chapman S.B."/>
            <person name="Chen Z."/>
            <person name="Dunbar C."/>
            <person name="Freedman E."/>
            <person name="Gearin G."/>
            <person name="Gellesch M."/>
            <person name="Goldberg J."/>
            <person name="Griggs A."/>
            <person name="Gujja S."/>
            <person name="Heiman D."/>
            <person name="Howarth C."/>
            <person name="Larson L."/>
            <person name="Lui A."/>
            <person name="MacDonald P.J.P."/>
            <person name="Montmayeur A."/>
            <person name="Murphy C."/>
            <person name="Neiman D."/>
            <person name="Pearson M."/>
            <person name="Priest M."/>
            <person name="Roberts A."/>
            <person name="Saif S."/>
            <person name="Shea T."/>
            <person name="Shenoy N."/>
            <person name="Sisk P."/>
            <person name="Stolte C."/>
            <person name="Sykes S."/>
            <person name="Wortman J."/>
            <person name="Nusbaum C."/>
            <person name="Birren B."/>
        </authorList>
    </citation>
    <scope>NUCLEOTIDE SEQUENCE [LARGE SCALE GENOMIC DNA]</scope>
    <source>
        <strain evidence="2 3">YIT 12060</strain>
    </source>
</reference>
<dbReference type="eggNOG" id="COG1626">
    <property type="taxonomic scope" value="Bacteria"/>
</dbReference>
<comment type="caution">
    <text evidence="2">The sequence shown here is derived from an EMBL/GenBank/DDBJ whole genome shotgun (WGS) entry which is preliminary data.</text>
</comment>
<organism evidence="2 3">
    <name type="scientific">Alistipes indistinctus YIT 12060</name>
    <dbReference type="NCBI Taxonomy" id="742725"/>
    <lineage>
        <taxon>Bacteria</taxon>
        <taxon>Pseudomonadati</taxon>
        <taxon>Bacteroidota</taxon>
        <taxon>Bacteroidia</taxon>
        <taxon>Bacteroidales</taxon>
        <taxon>Rikenellaceae</taxon>
        <taxon>Alistipes</taxon>
    </lineage>
</organism>
<dbReference type="PANTHER" id="PTHR23403">
    <property type="entry name" value="TREHALASE"/>
    <property type="match status" value="1"/>
</dbReference>
<evidence type="ECO:0000313" key="2">
    <source>
        <dbReference type="EMBL" id="EHB92561.1"/>
    </source>
</evidence>
<evidence type="ECO:0000256" key="1">
    <source>
        <dbReference type="SAM" id="SignalP"/>
    </source>
</evidence>
<dbReference type="GO" id="GO:0005993">
    <property type="term" value="P:trehalose catabolic process"/>
    <property type="evidence" value="ECO:0007669"/>
    <property type="project" value="TreeGrafter"/>
</dbReference>
<dbReference type="AlphaFoldDB" id="G5H7W2"/>
<dbReference type="Gene3D" id="1.50.10.10">
    <property type="match status" value="1"/>
</dbReference>
<dbReference type="Proteomes" id="UP000006008">
    <property type="component" value="Unassembled WGS sequence"/>
</dbReference>
<feature type="chain" id="PRO_5003477888" evidence="1">
    <location>
        <begin position="22"/>
        <end position="453"/>
    </location>
</feature>
<protein>
    <submittedName>
        <fullName evidence="2">Trehalase</fullName>
    </submittedName>
</protein>
<feature type="signal peptide" evidence="1">
    <location>
        <begin position="1"/>
        <end position="21"/>
    </location>
</feature>
<keyword evidence="1" id="KW-0732">Signal</keyword>
<dbReference type="InterPro" id="IPR001661">
    <property type="entry name" value="Glyco_hydro_37"/>
</dbReference>
<dbReference type="PRINTS" id="PR00744">
    <property type="entry name" value="GLHYDRLASE37"/>
</dbReference>
<dbReference type="GO" id="GO:0004555">
    <property type="term" value="F:alpha,alpha-trehalase activity"/>
    <property type="evidence" value="ECO:0007669"/>
    <property type="project" value="InterPro"/>
</dbReference>
<accession>G5H7W2</accession>
<dbReference type="SUPFAM" id="SSF48208">
    <property type="entry name" value="Six-hairpin glycosidases"/>
    <property type="match status" value="1"/>
</dbReference>